<dbReference type="GO" id="GO:0003755">
    <property type="term" value="F:peptidyl-prolyl cis-trans isomerase activity"/>
    <property type="evidence" value="ECO:0007669"/>
    <property type="project" value="UniProtKB-UniRule"/>
</dbReference>
<evidence type="ECO:0000313" key="12">
    <source>
        <dbReference type="Proteomes" id="UP000587586"/>
    </source>
</evidence>
<comment type="similarity">
    <text evidence="2 7">Belongs to the FKBP-type PPIase family.</text>
</comment>
<protein>
    <recommendedName>
        <fullName evidence="7">Peptidyl-prolyl cis-trans isomerase</fullName>
        <ecNumber evidence="7">5.2.1.8</ecNumber>
    </recommendedName>
</protein>
<organism evidence="11 12">
    <name type="scientific">Geomonas limicola</name>
    <dbReference type="NCBI Taxonomy" id="2740186"/>
    <lineage>
        <taxon>Bacteria</taxon>
        <taxon>Pseudomonadati</taxon>
        <taxon>Thermodesulfobacteriota</taxon>
        <taxon>Desulfuromonadia</taxon>
        <taxon>Geobacterales</taxon>
        <taxon>Geobacteraceae</taxon>
        <taxon>Geomonas</taxon>
    </lineage>
</organism>
<dbReference type="Gene3D" id="1.10.287.460">
    <property type="entry name" value="Peptidyl-prolyl cis-trans isomerase, FKBP-type, N-terminal domain"/>
    <property type="match status" value="1"/>
</dbReference>
<dbReference type="PANTHER" id="PTHR43811:SF19">
    <property type="entry name" value="39 KDA FK506-BINDING NUCLEAR PROTEIN"/>
    <property type="match status" value="1"/>
</dbReference>
<dbReference type="EMBL" id="BLXZ01000005">
    <property type="protein sequence ID" value="GFO69216.1"/>
    <property type="molecule type" value="Genomic_DNA"/>
</dbReference>
<evidence type="ECO:0000256" key="2">
    <source>
        <dbReference type="ARBA" id="ARBA00006577"/>
    </source>
</evidence>
<dbReference type="InterPro" id="IPR001179">
    <property type="entry name" value="PPIase_FKBP_dom"/>
</dbReference>
<evidence type="ECO:0000256" key="7">
    <source>
        <dbReference type="RuleBase" id="RU003915"/>
    </source>
</evidence>
<evidence type="ECO:0000256" key="8">
    <source>
        <dbReference type="SAM" id="MobiDB-lite"/>
    </source>
</evidence>
<dbReference type="Gene3D" id="3.10.50.40">
    <property type="match status" value="1"/>
</dbReference>
<dbReference type="RefSeq" id="WP_183361787.1">
    <property type="nucleotide sequence ID" value="NZ_BLXZ01000005.1"/>
</dbReference>
<keyword evidence="4 6" id="KW-0697">Rotamase</keyword>
<comment type="caution">
    <text evidence="11">The sequence shown here is derived from an EMBL/GenBank/DDBJ whole genome shotgun (WGS) entry which is preliminary data.</text>
</comment>
<feature type="signal peptide" evidence="9">
    <location>
        <begin position="1"/>
        <end position="21"/>
    </location>
</feature>
<dbReference type="InterPro" id="IPR046357">
    <property type="entry name" value="PPIase_dom_sf"/>
</dbReference>
<dbReference type="Proteomes" id="UP000587586">
    <property type="component" value="Unassembled WGS sequence"/>
</dbReference>
<dbReference type="GO" id="GO:0006457">
    <property type="term" value="P:protein folding"/>
    <property type="evidence" value="ECO:0007669"/>
    <property type="project" value="InterPro"/>
</dbReference>
<sequence length="240" mass="26332">MRLKITLICAMLVISTASVQAEEAAQLSSKSDVLNYSIGVETARNLKKQGVDINLEMIMKGMKDGLSGEKILIPEKVLKKTMTDLQTDVRRKQQVSRKERGEDNKKRGEAFLAANKAKEGVVALPSGLQYRILRAGSGAKPLDQDMIEVNYRGTLLDGTEFDASQEGKPALLAMKSTIPGWREALRNMPVGSKWQLFIPPHLAYGARGAGKEIGPNETLLFDVELTAVNPHRKEVTGNSK</sequence>
<feature type="chain" id="PRO_5028421127" description="Peptidyl-prolyl cis-trans isomerase" evidence="9">
    <location>
        <begin position="22"/>
        <end position="240"/>
    </location>
</feature>
<comment type="catalytic activity">
    <reaction evidence="1 6 7">
        <text>[protein]-peptidylproline (omega=180) = [protein]-peptidylproline (omega=0)</text>
        <dbReference type="Rhea" id="RHEA:16237"/>
        <dbReference type="Rhea" id="RHEA-COMP:10747"/>
        <dbReference type="Rhea" id="RHEA-COMP:10748"/>
        <dbReference type="ChEBI" id="CHEBI:83833"/>
        <dbReference type="ChEBI" id="CHEBI:83834"/>
        <dbReference type="EC" id="5.2.1.8"/>
    </reaction>
</comment>
<evidence type="ECO:0000256" key="3">
    <source>
        <dbReference type="ARBA" id="ARBA00022729"/>
    </source>
</evidence>
<keyword evidence="5 6" id="KW-0413">Isomerase</keyword>
<name>A0A6V8N9F2_9BACT</name>
<dbReference type="EC" id="5.2.1.8" evidence="7"/>
<keyword evidence="3 9" id="KW-0732">Signal</keyword>
<dbReference type="SUPFAM" id="SSF54534">
    <property type="entry name" value="FKBP-like"/>
    <property type="match status" value="1"/>
</dbReference>
<feature type="domain" description="PPIase FKBP-type" evidence="10">
    <location>
        <begin position="144"/>
        <end position="229"/>
    </location>
</feature>
<dbReference type="PROSITE" id="PS50059">
    <property type="entry name" value="FKBP_PPIASE"/>
    <property type="match status" value="1"/>
</dbReference>
<accession>A0A6V8N9F2</accession>
<dbReference type="InterPro" id="IPR000774">
    <property type="entry name" value="PPIase_FKBP_N"/>
</dbReference>
<evidence type="ECO:0000256" key="1">
    <source>
        <dbReference type="ARBA" id="ARBA00000971"/>
    </source>
</evidence>
<dbReference type="PANTHER" id="PTHR43811">
    <property type="entry name" value="FKBP-TYPE PEPTIDYL-PROLYL CIS-TRANS ISOMERASE FKPA"/>
    <property type="match status" value="1"/>
</dbReference>
<dbReference type="GO" id="GO:0016020">
    <property type="term" value="C:membrane"/>
    <property type="evidence" value="ECO:0007669"/>
    <property type="project" value="InterPro"/>
</dbReference>
<reference evidence="12" key="1">
    <citation type="submission" date="2020-06" db="EMBL/GenBank/DDBJ databases">
        <title>Draft genomic sequecing of Geomonas sp. Red745.</title>
        <authorList>
            <person name="Itoh H."/>
            <person name="Xu Z.X."/>
            <person name="Ushijima N."/>
            <person name="Masuda Y."/>
            <person name="Shiratori Y."/>
            <person name="Senoo K."/>
        </authorList>
    </citation>
    <scope>NUCLEOTIDE SEQUENCE [LARGE SCALE GENOMIC DNA]</scope>
    <source>
        <strain evidence="12">Red745</strain>
    </source>
</reference>
<gene>
    <name evidence="11" type="primary">mip</name>
    <name evidence="11" type="ORF">GMLC_27950</name>
</gene>
<evidence type="ECO:0000313" key="11">
    <source>
        <dbReference type="EMBL" id="GFO69216.1"/>
    </source>
</evidence>
<keyword evidence="12" id="KW-1185">Reference proteome</keyword>
<dbReference type="Pfam" id="PF01346">
    <property type="entry name" value="FKBP_N"/>
    <property type="match status" value="1"/>
</dbReference>
<proteinExistence type="inferred from homology"/>
<evidence type="ECO:0000256" key="6">
    <source>
        <dbReference type="PROSITE-ProRule" id="PRU00277"/>
    </source>
</evidence>
<dbReference type="InterPro" id="IPR008104">
    <property type="entry name" value="INFPOTNTIATR"/>
</dbReference>
<dbReference type="InterPro" id="IPR036944">
    <property type="entry name" value="PPIase_FKBP_N_sf"/>
</dbReference>
<evidence type="ECO:0000256" key="4">
    <source>
        <dbReference type="ARBA" id="ARBA00023110"/>
    </source>
</evidence>
<dbReference type="PRINTS" id="PR01730">
    <property type="entry name" value="INFPOTNTIATR"/>
</dbReference>
<feature type="region of interest" description="Disordered" evidence="8">
    <location>
        <begin position="88"/>
        <end position="107"/>
    </location>
</feature>
<dbReference type="Pfam" id="PF00254">
    <property type="entry name" value="FKBP_C"/>
    <property type="match status" value="1"/>
</dbReference>
<dbReference type="AlphaFoldDB" id="A0A6V8N9F2"/>
<evidence type="ECO:0000256" key="5">
    <source>
        <dbReference type="ARBA" id="ARBA00023235"/>
    </source>
</evidence>
<evidence type="ECO:0000259" key="10">
    <source>
        <dbReference type="PROSITE" id="PS50059"/>
    </source>
</evidence>
<evidence type="ECO:0000256" key="9">
    <source>
        <dbReference type="SAM" id="SignalP"/>
    </source>
</evidence>